<dbReference type="EMBL" id="FUXE01000012">
    <property type="protein sequence ID" value="SJZ83063.1"/>
    <property type="molecule type" value="Genomic_DNA"/>
</dbReference>
<dbReference type="Proteomes" id="UP000190121">
    <property type="component" value="Unassembled WGS sequence"/>
</dbReference>
<keyword evidence="4" id="KW-1185">Reference proteome</keyword>
<gene>
    <name evidence="3" type="ORF">SAMN02745171_01244</name>
</gene>
<feature type="region of interest" description="Disordered" evidence="1">
    <location>
        <begin position="1"/>
        <end position="101"/>
    </location>
</feature>
<proteinExistence type="predicted"/>
<keyword evidence="2" id="KW-0472">Membrane</keyword>
<dbReference type="STRING" id="29524.SAMN02745171_01244"/>
<feature type="transmembrane region" description="Helical" evidence="2">
    <location>
        <begin position="125"/>
        <end position="145"/>
    </location>
</feature>
<dbReference type="RefSeq" id="WP_078737155.1">
    <property type="nucleotide sequence ID" value="NZ_FUXE01000012.1"/>
</dbReference>
<feature type="compositionally biased region" description="Basic and acidic residues" evidence="1">
    <location>
        <begin position="50"/>
        <end position="65"/>
    </location>
</feature>
<evidence type="ECO:0000256" key="1">
    <source>
        <dbReference type="SAM" id="MobiDB-lite"/>
    </source>
</evidence>
<evidence type="ECO:0000256" key="2">
    <source>
        <dbReference type="SAM" id="Phobius"/>
    </source>
</evidence>
<dbReference type="OrthoDB" id="9966962at2"/>
<reference evidence="4" key="1">
    <citation type="submission" date="2017-02" db="EMBL/GenBank/DDBJ databases">
        <authorList>
            <person name="Varghese N."/>
            <person name="Submissions S."/>
        </authorList>
    </citation>
    <scope>NUCLEOTIDE SEQUENCE [LARGE SCALE GENOMIC DNA]</scope>
    <source>
        <strain evidence="4">ATCC 51356</strain>
    </source>
</reference>
<accession>A0A1T4NV32</accession>
<name>A0A1T4NV32_9PORP</name>
<keyword evidence="2" id="KW-0812">Transmembrane</keyword>
<dbReference type="AlphaFoldDB" id="A0A1T4NV32"/>
<organism evidence="3 4">
    <name type="scientific">Porphyromonas circumdentaria</name>
    <dbReference type="NCBI Taxonomy" id="29524"/>
    <lineage>
        <taxon>Bacteria</taxon>
        <taxon>Pseudomonadati</taxon>
        <taxon>Bacteroidota</taxon>
        <taxon>Bacteroidia</taxon>
        <taxon>Bacteroidales</taxon>
        <taxon>Porphyromonadaceae</taxon>
        <taxon>Porphyromonas</taxon>
    </lineage>
</organism>
<protein>
    <submittedName>
        <fullName evidence="3">Uncharacterized protein</fullName>
    </submittedName>
</protein>
<keyword evidence="2" id="KW-1133">Transmembrane helix</keyword>
<evidence type="ECO:0000313" key="3">
    <source>
        <dbReference type="EMBL" id="SJZ83063.1"/>
    </source>
</evidence>
<evidence type="ECO:0000313" key="4">
    <source>
        <dbReference type="Proteomes" id="UP000190121"/>
    </source>
</evidence>
<sequence length="220" mass="24776">MEEEYRKDLSIGNEGENSSLSGDFMPNGCDNEAESAPRKEQERTSLSARGTHDSDPLLPREEKQELQALPLRQPTSSRAEGRNGYRTQTAAGAAHKRGDAKAPKSSLRASIFKILSGAFLSKNPWTIAIFLVVAIWSTIGIWQSYRLNHLISRIDTLETSLENTYRKQQELTYRLHSAIRPDEVELRLQAIGSTIAPSKEPFFVLYVNEPEGLYDEESDY</sequence>